<protein>
    <recommendedName>
        <fullName evidence="4">CCHC-type domain-containing protein</fullName>
    </recommendedName>
</protein>
<accession>A0A9J6GMA9</accession>
<dbReference type="VEuPathDB" id="VectorBase:HLOH_040862"/>
<feature type="region of interest" description="Disordered" evidence="1">
    <location>
        <begin position="1"/>
        <end position="106"/>
    </location>
</feature>
<feature type="compositionally biased region" description="Polar residues" evidence="1">
    <location>
        <begin position="345"/>
        <end position="364"/>
    </location>
</feature>
<feature type="compositionally biased region" description="Polar residues" evidence="1">
    <location>
        <begin position="1"/>
        <end position="11"/>
    </location>
</feature>
<evidence type="ECO:0000313" key="3">
    <source>
        <dbReference type="Proteomes" id="UP000821853"/>
    </source>
</evidence>
<feature type="compositionally biased region" description="Basic residues" evidence="1">
    <location>
        <begin position="376"/>
        <end position="393"/>
    </location>
</feature>
<dbReference type="EMBL" id="JABSTR010000010">
    <property type="protein sequence ID" value="KAH9379574.1"/>
    <property type="molecule type" value="Genomic_DNA"/>
</dbReference>
<organism evidence="2 3">
    <name type="scientific">Haemaphysalis longicornis</name>
    <name type="common">Bush tick</name>
    <dbReference type="NCBI Taxonomy" id="44386"/>
    <lineage>
        <taxon>Eukaryota</taxon>
        <taxon>Metazoa</taxon>
        <taxon>Ecdysozoa</taxon>
        <taxon>Arthropoda</taxon>
        <taxon>Chelicerata</taxon>
        <taxon>Arachnida</taxon>
        <taxon>Acari</taxon>
        <taxon>Parasitiformes</taxon>
        <taxon>Ixodida</taxon>
        <taxon>Ixodoidea</taxon>
        <taxon>Ixodidae</taxon>
        <taxon>Haemaphysalinae</taxon>
        <taxon>Haemaphysalis</taxon>
    </lineage>
</organism>
<gene>
    <name evidence="2" type="ORF">HPB48_023131</name>
</gene>
<dbReference type="Proteomes" id="UP000821853">
    <property type="component" value="Chromosome 8"/>
</dbReference>
<feature type="region of interest" description="Disordered" evidence="1">
    <location>
        <begin position="341"/>
        <end position="393"/>
    </location>
</feature>
<name>A0A9J6GMA9_HAELO</name>
<comment type="caution">
    <text evidence="2">The sequence shown here is derived from an EMBL/GenBank/DDBJ whole genome shotgun (WGS) entry which is preliminary data.</text>
</comment>
<evidence type="ECO:0008006" key="4">
    <source>
        <dbReference type="Google" id="ProtNLM"/>
    </source>
</evidence>
<keyword evidence="3" id="KW-1185">Reference proteome</keyword>
<dbReference type="AlphaFoldDB" id="A0A9J6GMA9"/>
<proteinExistence type="predicted"/>
<evidence type="ECO:0000313" key="2">
    <source>
        <dbReference type="EMBL" id="KAH9379574.1"/>
    </source>
</evidence>
<reference evidence="2 3" key="1">
    <citation type="journal article" date="2020" name="Cell">
        <title>Large-Scale Comparative Analyses of Tick Genomes Elucidate Their Genetic Diversity and Vector Capacities.</title>
        <authorList>
            <consortium name="Tick Genome and Microbiome Consortium (TIGMIC)"/>
            <person name="Jia N."/>
            <person name="Wang J."/>
            <person name="Shi W."/>
            <person name="Du L."/>
            <person name="Sun Y."/>
            <person name="Zhan W."/>
            <person name="Jiang J.F."/>
            <person name="Wang Q."/>
            <person name="Zhang B."/>
            <person name="Ji P."/>
            <person name="Bell-Sakyi L."/>
            <person name="Cui X.M."/>
            <person name="Yuan T.T."/>
            <person name="Jiang B.G."/>
            <person name="Yang W.F."/>
            <person name="Lam T.T."/>
            <person name="Chang Q.C."/>
            <person name="Ding S.J."/>
            <person name="Wang X.J."/>
            <person name="Zhu J.G."/>
            <person name="Ruan X.D."/>
            <person name="Zhao L."/>
            <person name="Wei J.T."/>
            <person name="Ye R.Z."/>
            <person name="Que T.C."/>
            <person name="Du C.H."/>
            <person name="Zhou Y.H."/>
            <person name="Cheng J.X."/>
            <person name="Dai P.F."/>
            <person name="Guo W.B."/>
            <person name="Han X.H."/>
            <person name="Huang E.J."/>
            <person name="Li L.F."/>
            <person name="Wei W."/>
            <person name="Gao Y.C."/>
            <person name="Liu J.Z."/>
            <person name="Shao H.Z."/>
            <person name="Wang X."/>
            <person name="Wang C.C."/>
            <person name="Yang T.C."/>
            <person name="Huo Q.B."/>
            <person name="Li W."/>
            <person name="Chen H.Y."/>
            <person name="Chen S.E."/>
            <person name="Zhou L.G."/>
            <person name="Ni X.B."/>
            <person name="Tian J.H."/>
            <person name="Sheng Y."/>
            <person name="Liu T."/>
            <person name="Pan Y.S."/>
            <person name="Xia L.Y."/>
            <person name="Li J."/>
            <person name="Zhao F."/>
            <person name="Cao W.C."/>
        </authorList>
    </citation>
    <scope>NUCLEOTIDE SEQUENCE [LARGE SCALE GENOMIC DNA]</scope>
    <source>
        <strain evidence="2">HaeL-2018</strain>
    </source>
</reference>
<evidence type="ECO:0000256" key="1">
    <source>
        <dbReference type="SAM" id="MobiDB-lite"/>
    </source>
</evidence>
<sequence>MTSENDQTMSEESPEDTSEGAEGGGARISFDENSGRTVYQTMWLTELHRRGAARKKKEEEGKLTVMHGAASKQELEGATSSGKKENPATGRKKSTASKSPPLPEMDYKVVYRPPPGLQLAQWKDSDAAIAMARAMNIPLKDFVNQVTTQVQWTQNRLLASTPHEELVDRLAGIAHLQVGLNVYKFVPYFKPLANTSAGVVVGITDWLANDNIMEYISAPRHEIVSARRLGNSSAALLHFKGRHVPFYVKVLGARTRCRPYRKSVQFCRACGNIGHRQDVCPSPKPELCVRCGIKTAEPNYDCHPVCKLCNQPHETASKECKRRLRPAPPPLHVRQARLQKGGMASSGTACGSVNPESSTTSTSFLDGILRSSSSRSRSRSCSKSRATGKSRSR</sequence>